<dbReference type="AlphaFoldDB" id="A0A4D6MUY4"/>
<evidence type="ECO:0000313" key="1">
    <source>
        <dbReference type="EMBL" id="QCE04451.1"/>
    </source>
</evidence>
<dbReference type="Proteomes" id="UP000501690">
    <property type="component" value="Linkage Group LG8"/>
</dbReference>
<sequence length="140" mass="15979">MFMFICYLEPQLKGCHSQPKLKECHVFTLYLEPQLNGYCSEPQLKEHSSKSIFKSRQMKFNYRPPSGSPLSPNTRHIYSHCLYGYRLAEQTSLPGATRPYCLLELQLSSGGTNVIARRHISTHAVLVSDLAEHFHTLPTP</sequence>
<organism evidence="1 2">
    <name type="scientific">Vigna unguiculata</name>
    <name type="common">Cowpea</name>
    <dbReference type="NCBI Taxonomy" id="3917"/>
    <lineage>
        <taxon>Eukaryota</taxon>
        <taxon>Viridiplantae</taxon>
        <taxon>Streptophyta</taxon>
        <taxon>Embryophyta</taxon>
        <taxon>Tracheophyta</taxon>
        <taxon>Spermatophyta</taxon>
        <taxon>Magnoliopsida</taxon>
        <taxon>eudicotyledons</taxon>
        <taxon>Gunneridae</taxon>
        <taxon>Pentapetalae</taxon>
        <taxon>rosids</taxon>
        <taxon>fabids</taxon>
        <taxon>Fabales</taxon>
        <taxon>Fabaceae</taxon>
        <taxon>Papilionoideae</taxon>
        <taxon>50 kb inversion clade</taxon>
        <taxon>NPAAA clade</taxon>
        <taxon>indigoferoid/millettioid clade</taxon>
        <taxon>Phaseoleae</taxon>
        <taxon>Vigna</taxon>
    </lineage>
</organism>
<evidence type="ECO:0000313" key="2">
    <source>
        <dbReference type="Proteomes" id="UP000501690"/>
    </source>
</evidence>
<keyword evidence="2" id="KW-1185">Reference proteome</keyword>
<protein>
    <submittedName>
        <fullName evidence="1">Uncharacterized protein</fullName>
    </submittedName>
</protein>
<gene>
    <name evidence="1" type="ORF">DEO72_LG8g2487</name>
</gene>
<dbReference type="EMBL" id="CP039352">
    <property type="protein sequence ID" value="QCE04451.1"/>
    <property type="molecule type" value="Genomic_DNA"/>
</dbReference>
<name>A0A4D6MUY4_VIGUN</name>
<proteinExistence type="predicted"/>
<accession>A0A4D6MUY4</accession>
<reference evidence="1 2" key="1">
    <citation type="submission" date="2019-04" db="EMBL/GenBank/DDBJ databases">
        <title>An improved genome assembly and genetic linkage map for asparagus bean, Vigna unguiculata ssp. sesquipedialis.</title>
        <authorList>
            <person name="Xia Q."/>
            <person name="Zhang R."/>
            <person name="Dong Y."/>
        </authorList>
    </citation>
    <scope>NUCLEOTIDE SEQUENCE [LARGE SCALE GENOMIC DNA]</scope>
    <source>
        <tissue evidence="1">Leaf</tissue>
    </source>
</reference>